<accession>A0AAN4ZAA2</accession>
<dbReference type="InterPro" id="IPR051617">
    <property type="entry name" value="UNC-93-like_regulator"/>
</dbReference>
<sequence length="188" mass="20684">MSIYPTSIQYSTILDEKYPMLTAYFAFAMCAGTTFCGIIVTPLSKCFDDFGLRPLFYIAAGVQLVAYFLCVLTVPNWSTARPTNDSALLEPQLTWVYLIAFLLGFADSANVASGTVLCSRLLPGRESHTYSAARFYRGVAASVIFFCSPVLTMTLHAVILVTVTLFSALSFDFAMKQVERRDGSSKNL</sequence>
<dbReference type="Pfam" id="PF05978">
    <property type="entry name" value="UNC-93"/>
    <property type="match status" value="1"/>
</dbReference>
<keyword evidence="3 6" id="KW-0812">Transmembrane</keyword>
<dbReference type="SUPFAM" id="SSF103473">
    <property type="entry name" value="MFS general substrate transporter"/>
    <property type="match status" value="1"/>
</dbReference>
<comment type="similarity">
    <text evidence="2">Belongs to the unc-93 family.</text>
</comment>
<proteinExistence type="inferred from homology"/>
<dbReference type="AlphaFoldDB" id="A0AAN4ZAA2"/>
<reference evidence="8" key="1">
    <citation type="submission" date="2022-10" db="EMBL/GenBank/DDBJ databases">
        <title>Genome assembly of Pristionchus species.</title>
        <authorList>
            <person name="Yoshida K."/>
            <person name="Sommer R.J."/>
        </authorList>
    </citation>
    <scope>NUCLEOTIDE SEQUENCE [LARGE SCALE GENOMIC DNA]</scope>
    <source>
        <strain evidence="8">RS5460</strain>
    </source>
</reference>
<evidence type="ECO:0000256" key="2">
    <source>
        <dbReference type="ARBA" id="ARBA00009172"/>
    </source>
</evidence>
<keyword evidence="4 6" id="KW-1133">Transmembrane helix</keyword>
<dbReference type="GO" id="GO:0016020">
    <property type="term" value="C:membrane"/>
    <property type="evidence" value="ECO:0007669"/>
    <property type="project" value="UniProtKB-SubCell"/>
</dbReference>
<keyword evidence="8" id="KW-1185">Reference proteome</keyword>
<evidence type="ECO:0000256" key="5">
    <source>
        <dbReference type="ARBA" id="ARBA00023136"/>
    </source>
</evidence>
<feature type="transmembrane region" description="Helical" evidence="6">
    <location>
        <begin position="20"/>
        <end position="43"/>
    </location>
</feature>
<name>A0AAN4ZAA2_9BILA</name>
<dbReference type="InterPro" id="IPR036259">
    <property type="entry name" value="MFS_trans_sf"/>
</dbReference>
<comment type="subcellular location">
    <subcellularLocation>
        <location evidence="1">Membrane</location>
        <topology evidence="1">Multi-pass membrane protein</topology>
    </subcellularLocation>
</comment>
<evidence type="ECO:0000313" key="7">
    <source>
        <dbReference type="EMBL" id="GMR35336.1"/>
    </source>
</evidence>
<feature type="non-terminal residue" evidence="7">
    <location>
        <position position="188"/>
    </location>
</feature>
<feature type="transmembrane region" description="Helical" evidence="6">
    <location>
        <begin position="95"/>
        <end position="122"/>
    </location>
</feature>
<keyword evidence="5 6" id="KW-0472">Membrane</keyword>
<dbReference type="Proteomes" id="UP001328107">
    <property type="component" value="Unassembled WGS sequence"/>
</dbReference>
<feature type="transmembrane region" description="Helical" evidence="6">
    <location>
        <begin position="55"/>
        <end position="75"/>
    </location>
</feature>
<evidence type="ECO:0008006" key="9">
    <source>
        <dbReference type="Google" id="ProtNLM"/>
    </source>
</evidence>
<evidence type="ECO:0000256" key="3">
    <source>
        <dbReference type="ARBA" id="ARBA00022692"/>
    </source>
</evidence>
<evidence type="ECO:0000313" key="8">
    <source>
        <dbReference type="Proteomes" id="UP001328107"/>
    </source>
</evidence>
<evidence type="ECO:0000256" key="1">
    <source>
        <dbReference type="ARBA" id="ARBA00004141"/>
    </source>
</evidence>
<dbReference type="PANTHER" id="PTHR23294:SF18">
    <property type="entry name" value="UNC93-LIKE PROTEIN MFSD11"/>
    <property type="match status" value="1"/>
</dbReference>
<dbReference type="EMBL" id="BTRK01000002">
    <property type="protein sequence ID" value="GMR35336.1"/>
    <property type="molecule type" value="Genomic_DNA"/>
</dbReference>
<evidence type="ECO:0000256" key="6">
    <source>
        <dbReference type="SAM" id="Phobius"/>
    </source>
</evidence>
<gene>
    <name evidence="7" type="ORF">PMAYCL1PPCAC_05531</name>
</gene>
<dbReference type="InterPro" id="IPR010291">
    <property type="entry name" value="Ion_channel_UNC-93"/>
</dbReference>
<organism evidence="7 8">
    <name type="scientific">Pristionchus mayeri</name>
    <dbReference type="NCBI Taxonomy" id="1317129"/>
    <lineage>
        <taxon>Eukaryota</taxon>
        <taxon>Metazoa</taxon>
        <taxon>Ecdysozoa</taxon>
        <taxon>Nematoda</taxon>
        <taxon>Chromadorea</taxon>
        <taxon>Rhabditida</taxon>
        <taxon>Rhabditina</taxon>
        <taxon>Diplogasteromorpha</taxon>
        <taxon>Diplogasteroidea</taxon>
        <taxon>Neodiplogasteridae</taxon>
        <taxon>Pristionchus</taxon>
    </lineage>
</organism>
<dbReference type="PANTHER" id="PTHR23294">
    <property type="entry name" value="ET TRANSLATION PRODUCT-RELATED"/>
    <property type="match status" value="1"/>
</dbReference>
<protein>
    <recommendedName>
        <fullName evidence="9">Membrane transporter</fullName>
    </recommendedName>
</protein>
<dbReference type="Gene3D" id="1.20.1250.20">
    <property type="entry name" value="MFS general substrate transporter like domains"/>
    <property type="match status" value="1"/>
</dbReference>
<evidence type="ECO:0000256" key="4">
    <source>
        <dbReference type="ARBA" id="ARBA00022989"/>
    </source>
</evidence>
<comment type="caution">
    <text evidence="7">The sequence shown here is derived from an EMBL/GenBank/DDBJ whole genome shotgun (WGS) entry which is preliminary data.</text>
</comment>